<comment type="caution">
    <text evidence="1">The sequence shown here is derived from an EMBL/GenBank/DDBJ whole genome shotgun (WGS) entry which is preliminary data.</text>
</comment>
<evidence type="ECO:0000313" key="2">
    <source>
        <dbReference type="Proteomes" id="UP001215151"/>
    </source>
</evidence>
<name>A0AAD7TTC5_9APHY</name>
<keyword evidence="2" id="KW-1185">Reference proteome</keyword>
<organism evidence="1 2">
    <name type="scientific">Trametes cubensis</name>
    <dbReference type="NCBI Taxonomy" id="1111947"/>
    <lineage>
        <taxon>Eukaryota</taxon>
        <taxon>Fungi</taxon>
        <taxon>Dikarya</taxon>
        <taxon>Basidiomycota</taxon>
        <taxon>Agaricomycotina</taxon>
        <taxon>Agaricomycetes</taxon>
        <taxon>Polyporales</taxon>
        <taxon>Polyporaceae</taxon>
        <taxon>Trametes</taxon>
    </lineage>
</organism>
<sequence>MAITFVPPAPVLSGDATLEVFVYPAADRTLEPENKFCDTRRLACLGQVMAEAAYMDIMRQRYPASSGKDLQVSLPRRIKARELLQISDDAGIYQQMVDNQLENIMERAGEIYEWHKKVLGCPNDVDAKSPEECRRLFCTYAGAVNVQFGFNKLESWMRDILSFIN</sequence>
<dbReference type="EMBL" id="JAPEVG010000128">
    <property type="protein sequence ID" value="KAJ8481812.1"/>
    <property type="molecule type" value="Genomic_DNA"/>
</dbReference>
<gene>
    <name evidence="1" type="ORF">ONZ51_g5755</name>
</gene>
<dbReference type="Proteomes" id="UP001215151">
    <property type="component" value="Unassembled WGS sequence"/>
</dbReference>
<reference evidence="1" key="1">
    <citation type="submission" date="2022-11" db="EMBL/GenBank/DDBJ databases">
        <title>Genome Sequence of Cubamyces cubensis.</title>
        <authorList>
            <person name="Buettner E."/>
        </authorList>
    </citation>
    <scope>NUCLEOTIDE SEQUENCE</scope>
    <source>
        <strain evidence="1">MPL-01</strain>
    </source>
</reference>
<accession>A0AAD7TTC5</accession>
<dbReference type="AlphaFoldDB" id="A0AAD7TTC5"/>
<evidence type="ECO:0000313" key="1">
    <source>
        <dbReference type="EMBL" id="KAJ8481812.1"/>
    </source>
</evidence>
<protein>
    <submittedName>
        <fullName evidence="1">Uncharacterized protein</fullName>
    </submittedName>
</protein>
<proteinExistence type="predicted"/>